<sequence length="80" mass="8913">MLNHDGYEFREANKKQYRYKGLIDITPKSVNWTADISLNDVQKGAIKGSLMGIGEDEGPVRRAVDVAVKAAIQSYKQLSD</sequence>
<protein>
    <submittedName>
        <fullName evidence="1">Uncharacterized protein</fullName>
    </submittedName>
</protein>
<dbReference type="EMBL" id="CP034464">
    <property type="protein sequence ID" value="AZP10920.1"/>
    <property type="molecule type" value="Genomic_DNA"/>
</dbReference>
<proteinExistence type="predicted"/>
<name>A0A3S9HFM6_9BURK</name>
<dbReference type="RefSeq" id="WP_126126319.1">
    <property type="nucleotide sequence ID" value="NZ_CP034464.1"/>
</dbReference>
<keyword evidence="2" id="KW-1185">Reference proteome</keyword>
<accession>A0A3S9HFM6</accession>
<gene>
    <name evidence="1" type="ORF">EJN92_02140</name>
</gene>
<evidence type="ECO:0000313" key="1">
    <source>
        <dbReference type="EMBL" id="AZP10920.1"/>
    </source>
</evidence>
<dbReference type="AlphaFoldDB" id="A0A3S9HFM6"/>
<organism evidence="1 2">
    <name type="scientific">Undibacterium parvum</name>
    <dbReference type="NCBI Taxonomy" id="401471"/>
    <lineage>
        <taxon>Bacteria</taxon>
        <taxon>Pseudomonadati</taxon>
        <taxon>Pseudomonadota</taxon>
        <taxon>Betaproteobacteria</taxon>
        <taxon>Burkholderiales</taxon>
        <taxon>Oxalobacteraceae</taxon>
        <taxon>Undibacterium</taxon>
    </lineage>
</organism>
<evidence type="ECO:0000313" key="2">
    <source>
        <dbReference type="Proteomes" id="UP000275663"/>
    </source>
</evidence>
<dbReference type="OrthoDB" id="9931875at2"/>
<dbReference type="Proteomes" id="UP000275663">
    <property type="component" value="Chromosome"/>
</dbReference>
<reference evidence="1 2" key="1">
    <citation type="journal article" date="2011" name="Int. J. Syst. Evol. Microbiol.">
        <title>Description of Undibacterium oligocarboniphilum sp. nov., isolated from purified water, and Undibacterium pigrum strain CCUG 49012 as the type strain of Undibacterium parvum sp. nov., and emended descriptions of the genus Undibacterium and the species Undibacterium pigrum.</title>
        <authorList>
            <person name="Eder W."/>
            <person name="Wanner G."/>
            <person name="Ludwig W."/>
            <person name="Busse H.J."/>
            <person name="Ziemke-Kageler F."/>
            <person name="Lang E."/>
        </authorList>
    </citation>
    <scope>NUCLEOTIDE SEQUENCE [LARGE SCALE GENOMIC DNA]</scope>
    <source>
        <strain evidence="1 2">DSM 23061</strain>
    </source>
</reference>
<dbReference type="KEGG" id="upv:EJN92_02140"/>